<protein>
    <submittedName>
        <fullName evidence="1">Uncharacterized protein</fullName>
    </submittedName>
</protein>
<sequence length="306" mass="33937">MGNSPSLPTDILMARMVNMDVEQLRVIGEVNVFLRDIVKTIIDNRIYNMLSKFMDADQVSRFLSLLTITESVIGGSVAQAVVTPSIFINDTPGDLNIFVPEDSLDGWETFLHEEMGYYSLLSKLKYTSLIKNIIVLEFGGEGKEGPPKIMVCEASGSSSLVPILASPFTSQMNCFTADHVYCLHPRLTPNLTAVEIPAPPGNKRIKKEQTMYIEKLRKRGVEMLDLDAQDTLCAKDTFCAAQLRFLGMKTLGRQRNAGDAVSMVCWNDDGNLGDLLGQKPLRFWLGGREKGYVCKHGDHATRLLGL</sequence>
<dbReference type="OrthoDB" id="3053245at2759"/>
<gene>
    <name evidence="1" type="ORF">GALMADRAFT_143224</name>
</gene>
<dbReference type="HOGENOM" id="CLU_082782_0_0_1"/>
<evidence type="ECO:0000313" key="2">
    <source>
        <dbReference type="Proteomes" id="UP000027222"/>
    </source>
</evidence>
<dbReference type="AlphaFoldDB" id="A0A067SXH2"/>
<organism evidence="1 2">
    <name type="scientific">Galerina marginata (strain CBS 339.88)</name>
    <dbReference type="NCBI Taxonomy" id="685588"/>
    <lineage>
        <taxon>Eukaryota</taxon>
        <taxon>Fungi</taxon>
        <taxon>Dikarya</taxon>
        <taxon>Basidiomycota</taxon>
        <taxon>Agaricomycotina</taxon>
        <taxon>Agaricomycetes</taxon>
        <taxon>Agaricomycetidae</taxon>
        <taxon>Agaricales</taxon>
        <taxon>Agaricineae</taxon>
        <taxon>Strophariaceae</taxon>
        <taxon>Galerina</taxon>
    </lineage>
</organism>
<proteinExistence type="predicted"/>
<accession>A0A067SXH2</accession>
<name>A0A067SXH2_GALM3</name>
<keyword evidence="2" id="KW-1185">Reference proteome</keyword>
<dbReference type="Proteomes" id="UP000027222">
    <property type="component" value="Unassembled WGS sequence"/>
</dbReference>
<dbReference type="EMBL" id="KL142389">
    <property type="protein sequence ID" value="KDR72389.1"/>
    <property type="molecule type" value="Genomic_DNA"/>
</dbReference>
<evidence type="ECO:0000313" key="1">
    <source>
        <dbReference type="EMBL" id="KDR72389.1"/>
    </source>
</evidence>
<reference evidence="2" key="1">
    <citation type="journal article" date="2014" name="Proc. Natl. Acad. Sci. U.S.A.">
        <title>Extensive sampling of basidiomycete genomes demonstrates inadequacy of the white-rot/brown-rot paradigm for wood decay fungi.</title>
        <authorList>
            <person name="Riley R."/>
            <person name="Salamov A.A."/>
            <person name="Brown D.W."/>
            <person name="Nagy L.G."/>
            <person name="Floudas D."/>
            <person name="Held B.W."/>
            <person name="Levasseur A."/>
            <person name="Lombard V."/>
            <person name="Morin E."/>
            <person name="Otillar R."/>
            <person name="Lindquist E.A."/>
            <person name="Sun H."/>
            <person name="LaButti K.M."/>
            <person name="Schmutz J."/>
            <person name="Jabbour D."/>
            <person name="Luo H."/>
            <person name="Baker S.E."/>
            <person name="Pisabarro A.G."/>
            <person name="Walton J.D."/>
            <person name="Blanchette R.A."/>
            <person name="Henrissat B."/>
            <person name="Martin F."/>
            <person name="Cullen D."/>
            <person name="Hibbett D.S."/>
            <person name="Grigoriev I.V."/>
        </authorList>
    </citation>
    <scope>NUCLEOTIDE SEQUENCE [LARGE SCALE GENOMIC DNA]</scope>
    <source>
        <strain evidence="2">CBS 339.88</strain>
    </source>
</reference>